<dbReference type="AlphaFoldDB" id="A0A7R9C039"/>
<accession>A0A7R9C039</accession>
<dbReference type="EMBL" id="OA889852">
    <property type="protein sequence ID" value="CAD7284336.1"/>
    <property type="molecule type" value="Genomic_DNA"/>
</dbReference>
<evidence type="ECO:0000256" key="1">
    <source>
        <dbReference type="SAM" id="MobiDB-lite"/>
    </source>
</evidence>
<gene>
    <name evidence="2" type="ORF">NMOB1V02_LOCUS11943</name>
</gene>
<reference evidence="2" key="1">
    <citation type="submission" date="2020-11" db="EMBL/GenBank/DDBJ databases">
        <authorList>
            <person name="Tran Van P."/>
        </authorList>
    </citation>
    <scope>NUCLEOTIDE SEQUENCE</scope>
</reference>
<dbReference type="EMBL" id="CAJPEX010007815">
    <property type="protein sequence ID" value="CAG0924488.1"/>
    <property type="molecule type" value="Genomic_DNA"/>
</dbReference>
<organism evidence="2">
    <name type="scientific">Notodromas monacha</name>
    <dbReference type="NCBI Taxonomy" id="399045"/>
    <lineage>
        <taxon>Eukaryota</taxon>
        <taxon>Metazoa</taxon>
        <taxon>Ecdysozoa</taxon>
        <taxon>Arthropoda</taxon>
        <taxon>Crustacea</taxon>
        <taxon>Oligostraca</taxon>
        <taxon>Ostracoda</taxon>
        <taxon>Podocopa</taxon>
        <taxon>Podocopida</taxon>
        <taxon>Cypridocopina</taxon>
        <taxon>Cypridoidea</taxon>
        <taxon>Cyprididae</taxon>
        <taxon>Notodromas</taxon>
    </lineage>
</organism>
<protein>
    <submittedName>
        <fullName evidence="2">Uncharacterized protein</fullName>
    </submittedName>
</protein>
<evidence type="ECO:0000313" key="3">
    <source>
        <dbReference type="Proteomes" id="UP000678499"/>
    </source>
</evidence>
<keyword evidence="3" id="KW-1185">Reference proteome</keyword>
<name>A0A7R9C039_9CRUS</name>
<evidence type="ECO:0000313" key="2">
    <source>
        <dbReference type="EMBL" id="CAD7284336.1"/>
    </source>
</evidence>
<sequence>MNANEALLYNDFQNDEEESLDRFSVSVDQEDNARLEADSDESDVDAKVDRKEAMADAASTSLKSSDSRNELKARYLTQMCSQKWYHADPEVDADVGLENLQPQNQEGADIMMTQPMMMMESL</sequence>
<proteinExistence type="predicted"/>
<feature type="region of interest" description="Disordered" evidence="1">
    <location>
        <begin position="18"/>
        <end position="47"/>
    </location>
</feature>
<dbReference type="Proteomes" id="UP000678499">
    <property type="component" value="Unassembled WGS sequence"/>
</dbReference>